<dbReference type="Gene3D" id="3.40.109.10">
    <property type="entry name" value="NADH Oxidase"/>
    <property type="match status" value="1"/>
</dbReference>
<sequence>MDYSELKYDVEEFESDQDKKLPQPPLVKESMRKESIELPKNFDALQICSNFLDIINTRHSSRVYTQEPMSLLELSYILWTCQGVKQIRGKKYATLRTVPSGGARHGFELYFVCQNVEGLNPGTYHYLPLKHCIEFLNPIDKVSDVLASSLCNQLWALKANVILYFSYVPYRTEWRYGHLAHRIALVDLGHVGENIYLASTSIGLGTCGIGACVTSICDEMFELDGENEFILYSQPVGKVNSEDFAKEKSFYEFVEKEGL</sequence>
<name>A0A395W790_9FIRM</name>
<feature type="region of interest" description="Disordered" evidence="1">
    <location>
        <begin position="1"/>
        <end position="23"/>
    </location>
</feature>
<dbReference type="NCBIfam" id="TIGR03605">
    <property type="entry name" value="antibiot_sagB"/>
    <property type="match status" value="1"/>
</dbReference>
<dbReference type="PANTHER" id="PTHR43745:SF2">
    <property type="entry name" value="NITROREDUCTASE MJ1384-RELATED"/>
    <property type="match status" value="1"/>
</dbReference>
<dbReference type="InterPro" id="IPR029479">
    <property type="entry name" value="Nitroreductase"/>
</dbReference>
<dbReference type="RefSeq" id="WP_118325598.1">
    <property type="nucleotide sequence ID" value="NZ_DAWEIE010000012.1"/>
</dbReference>
<dbReference type="GeneID" id="66580233"/>
<comment type="caution">
    <text evidence="3">The sequence shown here is derived from an EMBL/GenBank/DDBJ whole genome shotgun (WGS) entry which is preliminary data.</text>
</comment>
<accession>A0A395W790</accession>
<feature type="compositionally biased region" description="Basic and acidic residues" evidence="1">
    <location>
        <begin position="1"/>
        <end position="21"/>
    </location>
</feature>
<dbReference type="CDD" id="cd02142">
    <property type="entry name" value="McbC_SagB-like_oxidoreductase"/>
    <property type="match status" value="1"/>
</dbReference>
<dbReference type="InterPro" id="IPR000415">
    <property type="entry name" value="Nitroreductase-like"/>
</dbReference>
<evidence type="ECO:0000256" key="1">
    <source>
        <dbReference type="SAM" id="MobiDB-lite"/>
    </source>
</evidence>
<evidence type="ECO:0000259" key="2">
    <source>
        <dbReference type="Pfam" id="PF00881"/>
    </source>
</evidence>
<evidence type="ECO:0000313" key="3">
    <source>
        <dbReference type="EMBL" id="RGU90029.1"/>
    </source>
</evidence>
<proteinExistence type="predicted"/>
<dbReference type="Pfam" id="PF00881">
    <property type="entry name" value="Nitroreductase"/>
    <property type="match status" value="1"/>
</dbReference>
<evidence type="ECO:0000313" key="4">
    <source>
        <dbReference type="Proteomes" id="UP000265489"/>
    </source>
</evidence>
<organism evidence="3 4">
    <name type="scientific">Holdemanella biformis</name>
    <dbReference type="NCBI Taxonomy" id="1735"/>
    <lineage>
        <taxon>Bacteria</taxon>
        <taxon>Bacillati</taxon>
        <taxon>Bacillota</taxon>
        <taxon>Erysipelotrichia</taxon>
        <taxon>Erysipelotrichales</taxon>
        <taxon>Erysipelotrichaceae</taxon>
        <taxon>Holdemanella</taxon>
    </lineage>
</organism>
<dbReference type="Proteomes" id="UP000265489">
    <property type="component" value="Unassembled WGS sequence"/>
</dbReference>
<dbReference type="GO" id="GO:0016491">
    <property type="term" value="F:oxidoreductase activity"/>
    <property type="evidence" value="ECO:0007669"/>
    <property type="project" value="InterPro"/>
</dbReference>
<dbReference type="InterPro" id="IPR052544">
    <property type="entry name" value="Bacteriocin_Proc_Enz"/>
</dbReference>
<gene>
    <name evidence="3" type="ORF">DWW32_09500</name>
</gene>
<dbReference type="AlphaFoldDB" id="A0A395W790"/>
<dbReference type="EMBL" id="QRYQ01000020">
    <property type="protein sequence ID" value="RGU90029.1"/>
    <property type="molecule type" value="Genomic_DNA"/>
</dbReference>
<reference evidence="3 4" key="1">
    <citation type="submission" date="2018-08" db="EMBL/GenBank/DDBJ databases">
        <title>A genome reference for cultivated species of the human gut microbiota.</title>
        <authorList>
            <person name="Zou Y."/>
            <person name="Xue W."/>
            <person name="Luo G."/>
        </authorList>
    </citation>
    <scope>NUCLEOTIDE SEQUENCE [LARGE SCALE GENOMIC DNA]</scope>
    <source>
        <strain evidence="3 4">AF15-20</strain>
    </source>
</reference>
<dbReference type="SUPFAM" id="SSF55469">
    <property type="entry name" value="FMN-dependent nitroreductase-like"/>
    <property type="match status" value="1"/>
</dbReference>
<dbReference type="InterPro" id="IPR020051">
    <property type="entry name" value="SagB-type_dehydrogenase"/>
</dbReference>
<dbReference type="PANTHER" id="PTHR43745">
    <property type="entry name" value="NITROREDUCTASE MJ1384-RELATED"/>
    <property type="match status" value="1"/>
</dbReference>
<feature type="domain" description="Nitroreductase" evidence="2">
    <location>
        <begin position="55"/>
        <end position="238"/>
    </location>
</feature>
<protein>
    <submittedName>
        <fullName evidence="3">SagB/ThcOx family dehydrogenase</fullName>
    </submittedName>
</protein>